<protein>
    <submittedName>
        <fullName evidence="1">Uncharacterized protein</fullName>
    </submittedName>
</protein>
<organism evidence="1 2">
    <name type="scientific">Araneus ventricosus</name>
    <name type="common">Orbweaver spider</name>
    <name type="synonym">Epeira ventricosa</name>
    <dbReference type="NCBI Taxonomy" id="182803"/>
    <lineage>
        <taxon>Eukaryota</taxon>
        <taxon>Metazoa</taxon>
        <taxon>Ecdysozoa</taxon>
        <taxon>Arthropoda</taxon>
        <taxon>Chelicerata</taxon>
        <taxon>Arachnida</taxon>
        <taxon>Araneae</taxon>
        <taxon>Araneomorphae</taxon>
        <taxon>Entelegynae</taxon>
        <taxon>Araneoidea</taxon>
        <taxon>Araneidae</taxon>
        <taxon>Araneus</taxon>
    </lineage>
</organism>
<comment type="caution">
    <text evidence="1">The sequence shown here is derived from an EMBL/GenBank/DDBJ whole genome shotgun (WGS) entry which is preliminary data.</text>
</comment>
<dbReference type="Proteomes" id="UP000499080">
    <property type="component" value="Unassembled WGS sequence"/>
</dbReference>
<evidence type="ECO:0000313" key="2">
    <source>
        <dbReference type="Proteomes" id="UP000499080"/>
    </source>
</evidence>
<proteinExistence type="predicted"/>
<name>A0A4Y1ZKE4_ARAVE</name>
<dbReference type="OrthoDB" id="6514357at2759"/>
<accession>A0A4Y1ZKE4</accession>
<feature type="non-terminal residue" evidence="1">
    <location>
        <position position="38"/>
    </location>
</feature>
<gene>
    <name evidence="1" type="ORF">AVEN_78259_1</name>
</gene>
<reference evidence="1 2" key="1">
    <citation type="journal article" date="2019" name="Sci. Rep.">
        <title>Orb-weaving spider Araneus ventricosus genome elucidates the spidroin gene catalogue.</title>
        <authorList>
            <person name="Kono N."/>
            <person name="Nakamura H."/>
            <person name="Ohtoshi R."/>
            <person name="Moran D.A.P."/>
            <person name="Shinohara A."/>
            <person name="Yoshida Y."/>
            <person name="Fujiwara M."/>
            <person name="Mori M."/>
            <person name="Tomita M."/>
            <person name="Arakawa K."/>
        </authorList>
    </citation>
    <scope>NUCLEOTIDE SEQUENCE [LARGE SCALE GENOMIC DNA]</scope>
</reference>
<dbReference type="EMBL" id="BGPR01225771">
    <property type="protein sequence ID" value="GBL54320.1"/>
    <property type="molecule type" value="Genomic_DNA"/>
</dbReference>
<keyword evidence="2" id="KW-1185">Reference proteome</keyword>
<sequence>MEPHGGGLWTMEDLDLLASDLDSSLSGLGGTGSTAFDM</sequence>
<evidence type="ECO:0000313" key="1">
    <source>
        <dbReference type="EMBL" id="GBL54320.1"/>
    </source>
</evidence>
<dbReference type="AlphaFoldDB" id="A0A4Y1ZKE4"/>